<dbReference type="Proteomes" id="UP000450917">
    <property type="component" value="Unassembled WGS sequence"/>
</dbReference>
<evidence type="ECO:0008006" key="4">
    <source>
        <dbReference type="Google" id="ProtNLM"/>
    </source>
</evidence>
<protein>
    <recommendedName>
        <fullName evidence="4">RanBP2-type domain-containing protein</fullName>
    </recommendedName>
</protein>
<organism evidence="2 3">
    <name type="scientific">Paenibacillus validus</name>
    <dbReference type="NCBI Taxonomy" id="44253"/>
    <lineage>
        <taxon>Bacteria</taxon>
        <taxon>Bacillati</taxon>
        <taxon>Bacillota</taxon>
        <taxon>Bacilli</taxon>
        <taxon>Bacillales</taxon>
        <taxon>Paenibacillaceae</taxon>
        <taxon>Paenibacillus</taxon>
    </lineage>
</organism>
<keyword evidence="3" id="KW-1185">Reference proteome</keyword>
<proteinExistence type="predicted"/>
<feature type="transmembrane region" description="Helical" evidence="1">
    <location>
        <begin position="155"/>
        <end position="173"/>
    </location>
</feature>
<dbReference type="RefSeq" id="WP_155614562.1">
    <property type="nucleotide sequence ID" value="NZ_WNZX01000006.1"/>
</dbReference>
<keyword evidence="1" id="KW-1133">Transmembrane helix</keyword>
<keyword evidence="1" id="KW-0472">Membrane</keyword>
<dbReference type="EMBL" id="WNZX01000006">
    <property type="protein sequence ID" value="MUG70962.1"/>
    <property type="molecule type" value="Genomic_DNA"/>
</dbReference>
<evidence type="ECO:0000313" key="3">
    <source>
        <dbReference type="Proteomes" id="UP000450917"/>
    </source>
</evidence>
<evidence type="ECO:0000256" key="1">
    <source>
        <dbReference type="SAM" id="Phobius"/>
    </source>
</evidence>
<gene>
    <name evidence="2" type="ORF">GNP93_09745</name>
</gene>
<dbReference type="AlphaFoldDB" id="A0A7X3CTD0"/>
<accession>A0A7X3CTD0</accession>
<evidence type="ECO:0000313" key="2">
    <source>
        <dbReference type="EMBL" id="MUG70962.1"/>
    </source>
</evidence>
<sequence>MEFYICPICKSKNDEHQKYCTQCGTWLLSDRFPAQKVKKGTTWDKLYVCAFCDTANEPNRNACKKCLKPLFSTEYETKEIKVARVGLVSKVFKIIVYALSGLIVLFGLLTLIIDPNNRPFAISATLILLCIIQLIFGIINPSIIPGKIASRKKVLATYGIALIVLFTIIGKVSQPSTGSKNISAISTGAKISEDAAIATTEKKETEDQFKESAKKMPYVDLARNPDKFKGERLTFDGQVIQVLEQGNNVALRVNVTKGDYGIWEDTIFVNYRRQNGEDRILEKDVITIWGVAKGLKTYKTVLGSETSLPELDASYIKIADNKK</sequence>
<comment type="caution">
    <text evidence="2">The sequence shown here is derived from an EMBL/GenBank/DDBJ whole genome shotgun (WGS) entry which is preliminary data.</text>
</comment>
<feature type="transmembrane region" description="Helical" evidence="1">
    <location>
        <begin position="119"/>
        <end position="143"/>
    </location>
</feature>
<reference evidence="2 3" key="1">
    <citation type="submission" date="2019-11" db="EMBL/GenBank/DDBJ databases">
        <title>Draft genome sequences of five Paenibacillus species of dairy origin.</title>
        <authorList>
            <person name="Olajide A.M."/>
            <person name="Chen S."/>
            <person name="Lapointe G."/>
        </authorList>
    </citation>
    <scope>NUCLEOTIDE SEQUENCE [LARGE SCALE GENOMIC DNA]</scope>
    <source>
        <strain evidence="2 3">2CS3</strain>
    </source>
</reference>
<feature type="transmembrane region" description="Helical" evidence="1">
    <location>
        <begin position="94"/>
        <end position="113"/>
    </location>
</feature>
<name>A0A7X3CTD0_9BACL</name>
<keyword evidence="1" id="KW-0812">Transmembrane</keyword>